<dbReference type="PANTHER" id="PTHR12459:SF6">
    <property type="entry name" value="GB|AAD46013.1"/>
    <property type="match status" value="1"/>
</dbReference>
<keyword evidence="4" id="KW-1185">Reference proteome</keyword>
<reference evidence="4" key="1">
    <citation type="submission" date="2016-10" db="EMBL/GenBank/DDBJ databases">
        <authorList>
            <person name="Jeantristanb JTB J.-T."/>
            <person name="Ricardo R."/>
        </authorList>
    </citation>
    <scope>NUCLEOTIDE SEQUENCE [LARGE SCALE GENOMIC DNA]</scope>
</reference>
<gene>
    <name evidence="3" type="ORF">BZ3500_MVSOF-1268-A1-R1_CHR5-2G07712</name>
</gene>
<evidence type="ECO:0000259" key="2">
    <source>
        <dbReference type="Pfam" id="PF15982"/>
    </source>
</evidence>
<organism evidence="3 4">
    <name type="scientific">Microbotryum saponariae</name>
    <dbReference type="NCBI Taxonomy" id="289078"/>
    <lineage>
        <taxon>Eukaryota</taxon>
        <taxon>Fungi</taxon>
        <taxon>Dikarya</taxon>
        <taxon>Basidiomycota</taxon>
        <taxon>Pucciniomycotina</taxon>
        <taxon>Microbotryomycetes</taxon>
        <taxon>Microbotryales</taxon>
        <taxon>Microbotryaceae</taxon>
        <taxon>Microbotryum</taxon>
    </lineage>
</organism>
<dbReference type="Pfam" id="PF15982">
    <property type="entry name" value="TMEM135_C_rich"/>
    <property type="match status" value="1"/>
</dbReference>
<evidence type="ECO:0000313" key="3">
    <source>
        <dbReference type="EMBL" id="SCZ92212.1"/>
    </source>
</evidence>
<feature type="compositionally biased region" description="Polar residues" evidence="1">
    <location>
        <begin position="34"/>
        <end position="52"/>
    </location>
</feature>
<dbReference type="InterPro" id="IPR031926">
    <property type="entry name" value="TMEM135_N"/>
</dbReference>
<accession>A0A2X0KFG7</accession>
<feature type="region of interest" description="Disordered" evidence="1">
    <location>
        <begin position="1"/>
        <end position="52"/>
    </location>
</feature>
<sequence>MSSSPVAPSDETPPARNPRRARFDVAPFTEVDNGGSSTRSNSPEPLATPTLSESYHGLKKNLSFKSLRELELREVRSAMWRKGGRGDPGEQIYRPKNTEEAFAHAFRGGLRSLLLAGGLRALVNLFVVALRITRKRGLPMALVFRALFGLDTLRFAAMLGGFTFLYKQTYHSLRIFNPGKRGPGQEEWWHAVVAGSISGAAVWAEKPSRRVTIGQQMMVRGLQGHYNVAKRRGWINLPHGDVLLFGLACGQIMESWLMSPEALPSGYRRWITQASRVAEPCLPLNLAASRTGRFDPEQARKTITWKSGATPRNALLIEEYARAAEKGDFGPPFAPCATIHPWVDSCSWVAVDRWQAVFRWMLPVYGALHVIPPVLLRSKVFVKDPQRVLRKSVFGTIRSCSFLATFVVIFQSLVCTQRNIYYMIHGKVPAWVERVLLHKGYYWVSGFLTCLSLFIEEKKRRGELAMYVLPRGMESLWSVLRRRSYVPFVPGGEILMTSLGLGMVMSTYAHEPKMLSGLVRSVLYQFIGHG</sequence>
<evidence type="ECO:0000256" key="1">
    <source>
        <dbReference type="SAM" id="MobiDB-lite"/>
    </source>
</evidence>
<evidence type="ECO:0000313" key="4">
    <source>
        <dbReference type="Proteomes" id="UP000249723"/>
    </source>
</evidence>
<protein>
    <submittedName>
        <fullName evidence="3">BZ3500_MvSof-1268-A1-R1_Chr5-2g07712 protein</fullName>
    </submittedName>
</protein>
<feature type="domain" description="Transmembrane protein 135 N-terminal" evidence="2">
    <location>
        <begin position="339"/>
        <end position="477"/>
    </location>
</feature>
<dbReference type="InterPro" id="IPR026749">
    <property type="entry name" value="Tmem135"/>
</dbReference>
<dbReference type="EMBL" id="FMWP01000018">
    <property type="protein sequence ID" value="SCZ92212.1"/>
    <property type="molecule type" value="Genomic_DNA"/>
</dbReference>
<dbReference type="AlphaFoldDB" id="A0A2X0KFG7"/>
<dbReference type="OrthoDB" id="291792at2759"/>
<proteinExistence type="predicted"/>
<dbReference type="STRING" id="289078.A0A2X0KFG7"/>
<name>A0A2X0KFG7_9BASI</name>
<dbReference type="Proteomes" id="UP000249723">
    <property type="component" value="Unassembled WGS sequence"/>
</dbReference>
<dbReference type="PANTHER" id="PTHR12459">
    <property type="entry name" value="TRANSMEMBRANE PROTEIN 135-RELATED"/>
    <property type="match status" value="1"/>
</dbReference>